<gene>
    <name evidence="2" type="ORF">GCM10017576_10030</name>
</gene>
<sequence length="272" mass="27647">MTAIAAAPRRTASLGAPRLTFSRLVRAEWIGLTSLRGTIASLVVGTVLVLAVSVGMTALLLAVNGDPAGAPPALMMTLGAATVAQIIAVLVGVGVFAKEHATGSLRTQLAAAPRRVATVGAKAVVVAVSTFAWSLASLLLSFAGVVAVGAVWGVEPALDDALTAILLPIVGAALFTALVGVLSLGVAALLRSETWSVTLVLVFLLVLPTVLLTLPFEWAPTIHDALMAPAGDALMTPNADVDGETVRDIAIAFAWPIAALVAGMAVVRRRDA</sequence>
<keyword evidence="3" id="KW-1185">Reference proteome</keyword>
<dbReference type="EMBL" id="BSEJ01000003">
    <property type="protein sequence ID" value="GLJ60874.1"/>
    <property type="molecule type" value="Genomic_DNA"/>
</dbReference>
<reference evidence="2" key="1">
    <citation type="journal article" date="2014" name="Int. J. Syst. Evol. Microbiol.">
        <title>Complete genome sequence of Corynebacterium casei LMG S-19264T (=DSM 44701T), isolated from a smear-ripened cheese.</title>
        <authorList>
            <consortium name="US DOE Joint Genome Institute (JGI-PGF)"/>
            <person name="Walter F."/>
            <person name="Albersmeier A."/>
            <person name="Kalinowski J."/>
            <person name="Ruckert C."/>
        </authorList>
    </citation>
    <scope>NUCLEOTIDE SEQUENCE</scope>
    <source>
        <strain evidence="2">VKM Ac-1020</strain>
    </source>
</reference>
<comment type="caution">
    <text evidence="2">The sequence shown here is derived from an EMBL/GenBank/DDBJ whole genome shotgun (WGS) entry which is preliminary data.</text>
</comment>
<evidence type="ECO:0000313" key="3">
    <source>
        <dbReference type="Proteomes" id="UP001142462"/>
    </source>
</evidence>
<feature type="transmembrane region" description="Helical" evidence="1">
    <location>
        <begin position="123"/>
        <end position="152"/>
    </location>
</feature>
<feature type="transmembrane region" description="Helical" evidence="1">
    <location>
        <begin position="164"/>
        <end position="190"/>
    </location>
</feature>
<proteinExistence type="predicted"/>
<dbReference type="Proteomes" id="UP001142462">
    <property type="component" value="Unassembled WGS sequence"/>
</dbReference>
<dbReference type="RefSeq" id="WP_271172586.1">
    <property type="nucleotide sequence ID" value="NZ_BSEJ01000003.1"/>
</dbReference>
<keyword evidence="1" id="KW-1133">Transmembrane helix</keyword>
<keyword evidence="1" id="KW-0812">Transmembrane</keyword>
<evidence type="ECO:0000256" key="1">
    <source>
        <dbReference type="SAM" id="Phobius"/>
    </source>
</evidence>
<keyword evidence="1" id="KW-0472">Membrane</keyword>
<name>A0A9W6H2M4_9MICO</name>
<reference evidence="2" key="2">
    <citation type="submission" date="2023-01" db="EMBL/GenBank/DDBJ databases">
        <authorList>
            <person name="Sun Q."/>
            <person name="Evtushenko L."/>
        </authorList>
    </citation>
    <scope>NUCLEOTIDE SEQUENCE</scope>
    <source>
        <strain evidence="2">VKM Ac-1020</strain>
    </source>
</reference>
<accession>A0A9W6H2M4</accession>
<feature type="transmembrane region" description="Helical" evidence="1">
    <location>
        <begin position="73"/>
        <end position="97"/>
    </location>
</feature>
<dbReference type="AlphaFoldDB" id="A0A9W6H2M4"/>
<evidence type="ECO:0000313" key="2">
    <source>
        <dbReference type="EMBL" id="GLJ60874.1"/>
    </source>
</evidence>
<feature type="transmembrane region" description="Helical" evidence="1">
    <location>
        <begin position="197"/>
        <end position="216"/>
    </location>
</feature>
<organism evidence="2 3">
    <name type="scientific">Microbacterium barkeri</name>
    <dbReference type="NCBI Taxonomy" id="33917"/>
    <lineage>
        <taxon>Bacteria</taxon>
        <taxon>Bacillati</taxon>
        <taxon>Actinomycetota</taxon>
        <taxon>Actinomycetes</taxon>
        <taxon>Micrococcales</taxon>
        <taxon>Microbacteriaceae</taxon>
        <taxon>Microbacterium</taxon>
    </lineage>
</organism>
<feature type="transmembrane region" description="Helical" evidence="1">
    <location>
        <begin position="249"/>
        <end position="267"/>
    </location>
</feature>
<feature type="transmembrane region" description="Helical" evidence="1">
    <location>
        <begin position="39"/>
        <end position="61"/>
    </location>
</feature>
<protein>
    <submittedName>
        <fullName evidence="2">ABC transporter</fullName>
    </submittedName>
</protein>